<keyword evidence="2 6" id="KW-0238">DNA-binding</keyword>
<dbReference type="Gene3D" id="3.40.50.2300">
    <property type="match status" value="2"/>
</dbReference>
<dbReference type="InterPro" id="IPR028082">
    <property type="entry name" value="Peripla_BP_I"/>
</dbReference>
<dbReference type="InterPro" id="IPR010982">
    <property type="entry name" value="Lambda_DNA-bd_dom_sf"/>
</dbReference>
<proteinExistence type="predicted"/>
<dbReference type="Pfam" id="PF00356">
    <property type="entry name" value="LacI"/>
    <property type="match status" value="1"/>
</dbReference>
<dbReference type="AlphaFoldDB" id="A0A1V3Y1I9"/>
<dbReference type="EMBL" id="PKKC01000002">
    <property type="protein sequence ID" value="PKZ90688.1"/>
    <property type="molecule type" value="Genomic_DNA"/>
</dbReference>
<dbReference type="CDD" id="cd01392">
    <property type="entry name" value="HTH_LacI"/>
    <property type="match status" value="1"/>
</dbReference>
<dbReference type="GeneID" id="48924230"/>
<protein>
    <submittedName>
        <fullName evidence="6">LacI family DNA-binding transcriptional regulator</fullName>
    </submittedName>
    <submittedName>
        <fullName evidence="5">LacI family transcriptional regulator</fullName>
    </submittedName>
</protein>
<dbReference type="Pfam" id="PF13377">
    <property type="entry name" value="Peripla_BP_3"/>
    <property type="match status" value="1"/>
</dbReference>
<evidence type="ECO:0000259" key="4">
    <source>
        <dbReference type="PROSITE" id="PS50932"/>
    </source>
</evidence>
<dbReference type="EMBL" id="CP071801">
    <property type="protein sequence ID" value="QTD65938.1"/>
    <property type="molecule type" value="Genomic_DNA"/>
</dbReference>
<dbReference type="PROSITE" id="PS00356">
    <property type="entry name" value="HTH_LACI_1"/>
    <property type="match status" value="1"/>
</dbReference>
<keyword evidence="3" id="KW-0804">Transcription</keyword>
<dbReference type="InterPro" id="IPR046335">
    <property type="entry name" value="LacI/GalR-like_sensor"/>
</dbReference>
<name>A0A1V3Y1I9_LACGS</name>
<evidence type="ECO:0000256" key="1">
    <source>
        <dbReference type="ARBA" id="ARBA00023015"/>
    </source>
</evidence>
<reference evidence="6" key="2">
    <citation type="submission" date="2021-03" db="EMBL/GenBank/DDBJ databases">
        <title>Whole genome sequence of Lactobacillus gasseri HL75.</title>
        <authorList>
            <person name="Kim J.-M."/>
            <person name="Chung S.H."/>
            <person name="Kim J.-S."/>
        </authorList>
    </citation>
    <scope>NUCLEOTIDE SEQUENCE</scope>
    <source>
        <strain evidence="6">HL75</strain>
    </source>
</reference>
<dbReference type="PANTHER" id="PTHR30146:SF154">
    <property type="entry name" value="TRANSCRIPTION REGULATOR, MEMBER OF GALR FAMILY"/>
    <property type="match status" value="1"/>
</dbReference>
<feature type="domain" description="HTH lacI-type" evidence="4">
    <location>
        <begin position="2"/>
        <end position="56"/>
    </location>
</feature>
<evidence type="ECO:0000313" key="5">
    <source>
        <dbReference type="EMBL" id="PKZ90688.1"/>
    </source>
</evidence>
<dbReference type="PANTHER" id="PTHR30146">
    <property type="entry name" value="LACI-RELATED TRANSCRIPTIONAL REPRESSOR"/>
    <property type="match status" value="1"/>
</dbReference>
<dbReference type="RefSeq" id="WP_003649528.1">
    <property type="nucleotide sequence ID" value="NZ_CABHMU010000032.1"/>
</dbReference>
<keyword evidence="1" id="KW-0805">Transcription regulation</keyword>
<dbReference type="GO" id="GO:0003700">
    <property type="term" value="F:DNA-binding transcription factor activity"/>
    <property type="evidence" value="ECO:0007669"/>
    <property type="project" value="TreeGrafter"/>
</dbReference>
<dbReference type="SUPFAM" id="SSF53822">
    <property type="entry name" value="Periplasmic binding protein-like I"/>
    <property type="match status" value="1"/>
</dbReference>
<sequence>MTTLSDVAKKASVSKMTVSRVINHPQQVTPELRKIVEQAMEQLNYHPNSVASALAHHRTNVVKLVILEDIDTTEPYYMNLLFGIASGLGKKHYALQLATDSEVGGGDGYIITGGRANDAKWLDQLNKPFVLFGENRYGYDFIDTDNKLGEQIATQYALDKNYQSIVFIGIDEKEPFEYSREAGYINTLQKHNMIPKIFRIQNHSSLAEKLIISNWKKFAPNTCFICASDRIAVGVVRAIQRKNGNIPRDFGIIGFDGVFLDQVSNPKLTTIKQNLFKLGELLAEMILQKIQQGGAQQGEVLIEPELIKSESTRI</sequence>
<dbReference type="SMART" id="SM00354">
    <property type="entry name" value="HTH_LACI"/>
    <property type="match status" value="1"/>
</dbReference>
<dbReference type="GO" id="GO:0000976">
    <property type="term" value="F:transcription cis-regulatory region binding"/>
    <property type="evidence" value="ECO:0007669"/>
    <property type="project" value="TreeGrafter"/>
</dbReference>
<gene>
    <name evidence="5" type="ORF">CYJ86_06150</name>
    <name evidence="6" type="ORF">J3E67_000223</name>
</gene>
<reference evidence="5 7" key="1">
    <citation type="submission" date="2017-12" db="EMBL/GenBank/DDBJ databases">
        <title>Phylogenetic diversity of female urinary microbiome.</title>
        <authorList>
            <person name="Thomas-White K."/>
            <person name="Wolfe A.J."/>
        </authorList>
    </citation>
    <scope>NUCLEOTIDE SEQUENCE [LARGE SCALE GENOMIC DNA]</scope>
    <source>
        <strain evidence="5 7">UMB0099</strain>
    </source>
</reference>
<dbReference type="SUPFAM" id="SSF47413">
    <property type="entry name" value="lambda repressor-like DNA-binding domains"/>
    <property type="match status" value="1"/>
</dbReference>
<dbReference type="Proteomes" id="UP000234740">
    <property type="component" value="Unassembled WGS sequence"/>
</dbReference>
<evidence type="ECO:0000313" key="7">
    <source>
        <dbReference type="Proteomes" id="UP000234740"/>
    </source>
</evidence>
<dbReference type="InterPro" id="IPR000843">
    <property type="entry name" value="HTH_LacI"/>
</dbReference>
<dbReference type="Gene3D" id="1.10.260.40">
    <property type="entry name" value="lambda repressor-like DNA-binding domains"/>
    <property type="match status" value="1"/>
</dbReference>
<evidence type="ECO:0000313" key="6">
    <source>
        <dbReference type="EMBL" id="QTD65938.1"/>
    </source>
</evidence>
<accession>A0A1V3Y1I9</accession>
<evidence type="ECO:0000256" key="3">
    <source>
        <dbReference type="ARBA" id="ARBA00023163"/>
    </source>
</evidence>
<organism evidence="5 7">
    <name type="scientific">Lactobacillus gasseri</name>
    <dbReference type="NCBI Taxonomy" id="1596"/>
    <lineage>
        <taxon>Bacteria</taxon>
        <taxon>Bacillati</taxon>
        <taxon>Bacillota</taxon>
        <taxon>Bacilli</taxon>
        <taxon>Lactobacillales</taxon>
        <taxon>Lactobacillaceae</taxon>
        <taxon>Lactobacillus</taxon>
    </lineage>
</organism>
<dbReference type="PRINTS" id="PR00036">
    <property type="entry name" value="HTHLACI"/>
</dbReference>
<evidence type="ECO:0000256" key="2">
    <source>
        <dbReference type="ARBA" id="ARBA00023125"/>
    </source>
</evidence>
<dbReference type="Proteomes" id="UP000663932">
    <property type="component" value="Chromosome"/>
</dbReference>
<dbReference type="PROSITE" id="PS50932">
    <property type="entry name" value="HTH_LACI_2"/>
    <property type="match status" value="1"/>
</dbReference>